<proteinExistence type="predicted"/>
<dbReference type="Proteomes" id="UP000694401">
    <property type="component" value="Unassembled WGS sequence"/>
</dbReference>
<evidence type="ECO:0000313" key="2">
    <source>
        <dbReference type="Ensembl" id="ENSZLMP00000013226.1"/>
    </source>
</evidence>
<feature type="compositionally biased region" description="Low complexity" evidence="1">
    <location>
        <begin position="63"/>
        <end position="74"/>
    </location>
</feature>
<feature type="region of interest" description="Disordered" evidence="1">
    <location>
        <begin position="54"/>
        <end position="88"/>
    </location>
</feature>
<reference evidence="2" key="1">
    <citation type="submission" date="2025-08" db="UniProtKB">
        <authorList>
            <consortium name="Ensembl"/>
        </authorList>
    </citation>
    <scope>IDENTIFICATION</scope>
</reference>
<dbReference type="AlphaFoldDB" id="A0A8D2PFJ6"/>
<reference evidence="2" key="2">
    <citation type="submission" date="2025-09" db="UniProtKB">
        <authorList>
            <consortium name="Ensembl"/>
        </authorList>
    </citation>
    <scope>IDENTIFICATION</scope>
</reference>
<sequence>FWGSRWGHGWPVTLFPLSPALSPQGFPGFLLFLCRLLSPILHTYGQAVQFLEQTPWPQPGRTPQSSPPLDSLQPARHGCSPQEVDSDTLPHCRGRLCGVAAAIPGQG</sequence>
<protein>
    <submittedName>
        <fullName evidence="2">Uncharacterized protein</fullName>
    </submittedName>
</protein>
<organism evidence="2 3">
    <name type="scientific">Zosterops lateralis melanops</name>
    <dbReference type="NCBI Taxonomy" id="1220523"/>
    <lineage>
        <taxon>Eukaryota</taxon>
        <taxon>Metazoa</taxon>
        <taxon>Chordata</taxon>
        <taxon>Craniata</taxon>
        <taxon>Vertebrata</taxon>
        <taxon>Euteleostomi</taxon>
        <taxon>Archelosauria</taxon>
        <taxon>Archosauria</taxon>
        <taxon>Dinosauria</taxon>
        <taxon>Saurischia</taxon>
        <taxon>Theropoda</taxon>
        <taxon>Coelurosauria</taxon>
        <taxon>Aves</taxon>
        <taxon>Neognathae</taxon>
        <taxon>Neoaves</taxon>
        <taxon>Telluraves</taxon>
        <taxon>Australaves</taxon>
        <taxon>Passeriformes</taxon>
        <taxon>Sylvioidea</taxon>
        <taxon>Zosteropidae</taxon>
        <taxon>Zosterops</taxon>
    </lineage>
</organism>
<evidence type="ECO:0000313" key="3">
    <source>
        <dbReference type="Proteomes" id="UP000694401"/>
    </source>
</evidence>
<dbReference type="Ensembl" id="ENSZLMT00000013589.1">
    <property type="protein sequence ID" value="ENSZLMP00000013226.1"/>
    <property type="gene ID" value="ENSZLMG00000009228.1"/>
</dbReference>
<name>A0A8D2PFJ6_ZOSLA</name>
<accession>A0A8D2PFJ6</accession>
<evidence type="ECO:0000256" key="1">
    <source>
        <dbReference type="SAM" id="MobiDB-lite"/>
    </source>
</evidence>
<keyword evidence="3" id="KW-1185">Reference proteome</keyword>